<keyword evidence="1" id="KW-0812">Transmembrane</keyword>
<dbReference type="EMBL" id="MOBZ01000031">
    <property type="protein sequence ID" value="ROO01435.1"/>
    <property type="molecule type" value="Genomic_DNA"/>
</dbReference>
<dbReference type="Proteomes" id="UP000283619">
    <property type="component" value="Unassembled WGS sequence"/>
</dbReference>
<organism evidence="2 3">
    <name type="scientific">Pseudomonas fluorescens</name>
    <dbReference type="NCBI Taxonomy" id="294"/>
    <lineage>
        <taxon>Bacteria</taxon>
        <taxon>Pseudomonadati</taxon>
        <taxon>Pseudomonadota</taxon>
        <taxon>Gammaproteobacteria</taxon>
        <taxon>Pseudomonadales</taxon>
        <taxon>Pseudomonadaceae</taxon>
        <taxon>Pseudomonas</taxon>
    </lineage>
</organism>
<sequence length="84" mass="8961">MVRPSGCKATHVTCIYRGVGGPHDFDMQSSGGLFGVIYIVAINGLLMSFLVALRSLTEQVAAGVRLMIETISAPLMFERVCGQA</sequence>
<keyword evidence="1" id="KW-1133">Transmembrane helix</keyword>
<evidence type="ECO:0000313" key="2">
    <source>
        <dbReference type="EMBL" id="ROO01435.1"/>
    </source>
</evidence>
<gene>
    <name evidence="2" type="ORF">BK673_28770</name>
</gene>
<comment type="caution">
    <text evidence="2">The sequence shown here is derived from an EMBL/GenBank/DDBJ whole genome shotgun (WGS) entry which is preliminary data.</text>
</comment>
<proteinExistence type="predicted"/>
<reference evidence="2 3" key="1">
    <citation type="submission" date="2016-10" db="EMBL/GenBank/DDBJ databases">
        <title>Comparative genome analysis of multiple Pseudomonas spp. focuses on biocontrol and plant growth promoting traits.</title>
        <authorList>
            <person name="Tao X.-Y."/>
            <person name="Taylor C.G."/>
        </authorList>
    </citation>
    <scope>NUCLEOTIDE SEQUENCE [LARGE SCALE GENOMIC DNA]</scope>
    <source>
        <strain evidence="2 3">36G2</strain>
    </source>
</reference>
<accession>A0A423NT52</accession>
<feature type="transmembrane region" description="Helical" evidence="1">
    <location>
        <begin position="32"/>
        <end position="53"/>
    </location>
</feature>
<evidence type="ECO:0000256" key="1">
    <source>
        <dbReference type="SAM" id="Phobius"/>
    </source>
</evidence>
<keyword evidence="1" id="KW-0472">Membrane</keyword>
<evidence type="ECO:0000313" key="3">
    <source>
        <dbReference type="Proteomes" id="UP000283619"/>
    </source>
</evidence>
<protein>
    <submittedName>
        <fullName evidence="2">Uncharacterized protein</fullName>
    </submittedName>
</protein>
<name>A0A423NT52_PSEFL</name>
<dbReference type="AlphaFoldDB" id="A0A423NT52"/>